<sequence>MRQRTATIDTLELSTLNVGVTTQLVQMSFWGMDCLRRGWKFQVEGALKNSQGFLSSDKLLTTQLCIIESIRRFNST</sequence>
<dbReference type="AlphaFoldDB" id="A0A162PSB5"/>
<keyword evidence="2" id="KW-1185">Reference proteome</keyword>
<dbReference type="EMBL" id="LRGB01000446">
    <property type="protein sequence ID" value="KZS19107.1"/>
    <property type="molecule type" value="Genomic_DNA"/>
</dbReference>
<gene>
    <name evidence="1" type="ORF">APZ42_014644</name>
</gene>
<evidence type="ECO:0000313" key="2">
    <source>
        <dbReference type="Proteomes" id="UP000076858"/>
    </source>
</evidence>
<accession>A0A162PSB5</accession>
<organism evidence="1 2">
    <name type="scientific">Daphnia magna</name>
    <dbReference type="NCBI Taxonomy" id="35525"/>
    <lineage>
        <taxon>Eukaryota</taxon>
        <taxon>Metazoa</taxon>
        <taxon>Ecdysozoa</taxon>
        <taxon>Arthropoda</taxon>
        <taxon>Crustacea</taxon>
        <taxon>Branchiopoda</taxon>
        <taxon>Diplostraca</taxon>
        <taxon>Cladocera</taxon>
        <taxon>Anomopoda</taxon>
        <taxon>Daphniidae</taxon>
        <taxon>Daphnia</taxon>
    </lineage>
</organism>
<proteinExistence type="predicted"/>
<comment type="caution">
    <text evidence="1">The sequence shown here is derived from an EMBL/GenBank/DDBJ whole genome shotgun (WGS) entry which is preliminary data.</text>
</comment>
<reference evidence="1 2" key="1">
    <citation type="submission" date="2016-03" db="EMBL/GenBank/DDBJ databases">
        <title>EvidentialGene: Evidence-directed Construction of Genes on Genomes.</title>
        <authorList>
            <person name="Gilbert D.G."/>
            <person name="Choi J.-H."/>
            <person name="Mockaitis K."/>
            <person name="Colbourne J."/>
            <person name="Pfrender M."/>
        </authorList>
    </citation>
    <scope>NUCLEOTIDE SEQUENCE [LARGE SCALE GENOMIC DNA]</scope>
    <source>
        <strain evidence="1 2">Xinb3</strain>
        <tissue evidence="1">Complete organism</tissue>
    </source>
</reference>
<name>A0A162PSB5_9CRUS</name>
<dbReference type="Proteomes" id="UP000076858">
    <property type="component" value="Unassembled WGS sequence"/>
</dbReference>
<protein>
    <submittedName>
        <fullName evidence="1">Uncharacterized protein</fullName>
    </submittedName>
</protein>
<evidence type="ECO:0000313" key="1">
    <source>
        <dbReference type="EMBL" id="KZS19107.1"/>
    </source>
</evidence>